<evidence type="ECO:0000256" key="1">
    <source>
        <dbReference type="ARBA" id="ARBA00022741"/>
    </source>
</evidence>
<protein>
    <recommendedName>
        <fullName evidence="8">DEAD/DEAH box helicase</fullName>
    </recommendedName>
</protein>
<evidence type="ECO:0000259" key="5">
    <source>
        <dbReference type="PROSITE" id="PS51192"/>
    </source>
</evidence>
<dbReference type="GO" id="GO:0003677">
    <property type="term" value="F:DNA binding"/>
    <property type="evidence" value="ECO:0007669"/>
    <property type="project" value="InterPro"/>
</dbReference>
<dbReference type="Pfam" id="PF00271">
    <property type="entry name" value="Helicase_C"/>
    <property type="match status" value="1"/>
</dbReference>
<dbReference type="GO" id="GO:0005524">
    <property type="term" value="F:ATP binding"/>
    <property type="evidence" value="ECO:0007669"/>
    <property type="project" value="UniProtKB-KW"/>
</dbReference>
<dbReference type="SUPFAM" id="SSF52540">
    <property type="entry name" value="P-loop containing nucleoside triphosphate hydrolases"/>
    <property type="match status" value="1"/>
</dbReference>
<dbReference type="SMART" id="SM00487">
    <property type="entry name" value="DEXDc"/>
    <property type="match status" value="1"/>
</dbReference>
<dbReference type="Pfam" id="PF21210">
    <property type="entry name" value="RNA_helicase_helical"/>
    <property type="match status" value="1"/>
</dbReference>
<dbReference type="GO" id="GO:0004386">
    <property type="term" value="F:helicase activity"/>
    <property type="evidence" value="ECO:0007669"/>
    <property type="project" value="UniProtKB-KW"/>
</dbReference>
<name>A0A0F9KEM9_9ZZZZ</name>
<feature type="domain" description="Helicase ATP-binding" evidence="5">
    <location>
        <begin position="30"/>
        <end position="199"/>
    </location>
</feature>
<dbReference type="Gene3D" id="3.40.50.300">
    <property type="entry name" value="P-loop containing nucleotide triphosphate hydrolases"/>
    <property type="match status" value="2"/>
</dbReference>
<keyword evidence="4" id="KW-0067">ATP-binding</keyword>
<evidence type="ECO:0000256" key="3">
    <source>
        <dbReference type="ARBA" id="ARBA00022806"/>
    </source>
</evidence>
<dbReference type="EMBL" id="LAZR01015304">
    <property type="protein sequence ID" value="KKM13765.1"/>
    <property type="molecule type" value="Genomic_DNA"/>
</dbReference>
<proteinExistence type="predicted"/>
<evidence type="ECO:0000313" key="7">
    <source>
        <dbReference type="EMBL" id="KKM13765.1"/>
    </source>
</evidence>
<dbReference type="InterPro" id="IPR001650">
    <property type="entry name" value="Helicase_C-like"/>
</dbReference>
<dbReference type="PANTHER" id="PTHR14025">
    <property type="entry name" value="FANCONI ANEMIA GROUP M FANCM FAMILY MEMBER"/>
    <property type="match status" value="1"/>
</dbReference>
<feature type="domain" description="Helicase C-terminal" evidence="6">
    <location>
        <begin position="371"/>
        <end position="539"/>
    </location>
</feature>
<keyword evidence="2" id="KW-0378">Hydrolase</keyword>
<dbReference type="AlphaFoldDB" id="A0A0F9KEM9"/>
<dbReference type="Gene3D" id="1.20.1320.20">
    <property type="entry name" value="hef helicase domain"/>
    <property type="match status" value="1"/>
</dbReference>
<dbReference type="PANTHER" id="PTHR14025:SF20">
    <property type="entry name" value="FANCONI ANEMIA GROUP M PROTEIN"/>
    <property type="match status" value="1"/>
</dbReference>
<dbReference type="InterPro" id="IPR006935">
    <property type="entry name" value="Helicase/UvrB_N"/>
</dbReference>
<comment type="caution">
    <text evidence="7">The sequence shown here is derived from an EMBL/GenBank/DDBJ whole genome shotgun (WGS) entry which is preliminary data.</text>
</comment>
<dbReference type="PROSITE" id="PS51194">
    <property type="entry name" value="HELICASE_CTER"/>
    <property type="match status" value="1"/>
</dbReference>
<dbReference type="InterPro" id="IPR027417">
    <property type="entry name" value="P-loop_NTPase"/>
</dbReference>
<keyword evidence="3" id="KW-0347">Helicase</keyword>
<dbReference type="PROSITE" id="PS51192">
    <property type="entry name" value="HELICASE_ATP_BIND_1"/>
    <property type="match status" value="1"/>
</dbReference>
<gene>
    <name evidence="7" type="ORF">LCGC14_1712900</name>
</gene>
<sequence length="701" mass="80388">MSKMSKTEVEGLTPSKKLDSLEAREYQIDIAKKCVNKNSLVVLPTGLGKTIIAVLVAKKTISIFPKNSKIIVLAPTRPLIMQHKFLFSKFLGVDSSKFIVLTGKILPEKRIELFAENQIIFFTPQTLRNDLVNKRYSLENTALIIYDEAHHATGDYAYTMIADEYKEQNPDGVSLALTASPGASKKKIQILCENLYIPLSNIHIRTRKDADIKSYLQPMSIYKIGVNLTTLMAEIYGGIITVLEERLLYLAQLNFLSEKSRPLHNKIIRKDLLRLNKELVSLIQQGGDKTGVYSALSINAQGLILYHMIELVEQQGLDVLLIYLEKVKNDAKKARSSKAVKILASDTRLQRIYIELKKNQEFTPENLIHPKYHVLLRVLQEQLIQNPESRILVFVKLRDSLKNIVNHLKEYEIIKPARFVGQATKSADDKGLSQKKQIEVLEQFKTGKFNVLVSTNVAEEGLDIAECNLVVFYDVVASEIRLIQRKGRTARKEEGKVIILYCKGTHDEVYLKIAMAKLRKMNVNLKNPQQLKGSYNEERANYNAEGNPPQIHRQRQSKLGSYLTPEVMKEEKQQLTLIKLSNRLPMKFGIRKRLQSDSYDYKIVDSDLHIILHNKVLIQIYTPRQAFLSEVQEFSEICELCIIIIDFIEFKEEFPGEKRKVKQRIQKIAHEKKIQIIPLENEEELYFIIKSILESIPEEGS</sequence>
<evidence type="ECO:0000256" key="4">
    <source>
        <dbReference type="ARBA" id="ARBA00022840"/>
    </source>
</evidence>
<accession>A0A0F9KEM9</accession>
<dbReference type="InterPro" id="IPR041755">
    <property type="entry name" value="Hef_ID"/>
</dbReference>
<dbReference type="Pfam" id="PF04851">
    <property type="entry name" value="ResIII"/>
    <property type="match status" value="1"/>
</dbReference>
<evidence type="ECO:0008006" key="8">
    <source>
        <dbReference type="Google" id="ProtNLM"/>
    </source>
</evidence>
<keyword evidence="1" id="KW-0547">Nucleotide-binding</keyword>
<dbReference type="SMART" id="SM00490">
    <property type="entry name" value="HELICc"/>
    <property type="match status" value="1"/>
</dbReference>
<evidence type="ECO:0000256" key="2">
    <source>
        <dbReference type="ARBA" id="ARBA00022801"/>
    </source>
</evidence>
<organism evidence="7">
    <name type="scientific">marine sediment metagenome</name>
    <dbReference type="NCBI Taxonomy" id="412755"/>
    <lineage>
        <taxon>unclassified sequences</taxon>
        <taxon>metagenomes</taxon>
        <taxon>ecological metagenomes</taxon>
    </lineage>
</organism>
<reference evidence="7" key="1">
    <citation type="journal article" date="2015" name="Nature">
        <title>Complex archaea that bridge the gap between prokaryotes and eukaryotes.</title>
        <authorList>
            <person name="Spang A."/>
            <person name="Saw J.H."/>
            <person name="Jorgensen S.L."/>
            <person name="Zaremba-Niedzwiedzka K."/>
            <person name="Martijn J."/>
            <person name="Lind A.E."/>
            <person name="van Eijk R."/>
            <person name="Schleper C."/>
            <person name="Guy L."/>
            <person name="Ettema T.J."/>
        </authorList>
    </citation>
    <scope>NUCLEOTIDE SEQUENCE</scope>
</reference>
<dbReference type="InterPro" id="IPR014001">
    <property type="entry name" value="Helicase_ATP-bd"/>
</dbReference>
<evidence type="ECO:0000259" key="6">
    <source>
        <dbReference type="PROSITE" id="PS51194"/>
    </source>
</evidence>
<dbReference type="GO" id="GO:0016787">
    <property type="term" value="F:hydrolase activity"/>
    <property type="evidence" value="ECO:0007669"/>
    <property type="project" value="UniProtKB-KW"/>
</dbReference>